<organism evidence="1 2">
    <name type="scientific">Plectus sambesii</name>
    <dbReference type="NCBI Taxonomy" id="2011161"/>
    <lineage>
        <taxon>Eukaryota</taxon>
        <taxon>Metazoa</taxon>
        <taxon>Ecdysozoa</taxon>
        <taxon>Nematoda</taxon>
        <taxon>Chromadorea</taxon>
        <taxon>Plectida</taxon>
        <taxon>Plectina</taxon>
        <taxon>Plectoidea</taxon>
        <taxon>Plectidae</taxon>
        <taxon>Plectus</taxon>
    </lineage>
</organism>
<proteinExistence type="predicted"/>
<sequence>MYSSSLMYKIYEKQNPMGAVTVNTPFMVYGSADPDFGGVKLVAVAANSASSSRLSTLERMSKQATTRSKVAALEATEAGPLKLAPLLNVSSVKRPLPTPAVLSPESGSKRLQADLFKMFACFGDAVAATKATLLEGTFLVCMLKTMAFVPIANLDKVWKELVKVMDPRLEPLIKYFDKWYMGTTIAHCRCTPRSPQELWNMYDNTSNRDPHTNNSMEAYHRSLNTHFGVDHPSRWVACKKLQ</sequence>
<evidence type="ECO:0000313" key="2">
    <source>
        <dbReference type="WBParaSite" id="PSAMB.scaffold392size70469.g5360.t1"/>
    </source>
</evidence>
<accession>A0A914WDC3</accession>
<dbReference type="WBParaSite" id="PSAMB.scaffold392size70469.g5360.t1">
    <property type="protein sequence ID" value="PSAMB.scaffold392size70469.g5360.t1"/>
    <property type="gene ID" value="PSAMB.scaffold392size70469.g5360"/>
</dbReference>
<protein>
    <submittedName>
        <fullName evidence="2">Uncharacterized protein</fullName>
    </submittedName>
</protein>
<reference evidence="2" key="1">
    <citation type="submission" date="2022-11" db="UniProtKB">
        <authorList>
            <consortium name="WormBaseParasite"/>
        </authorList>
    </citation>
    <scope>IDENTIFICATION</scope>
</reference>
<dbReference type="AlphaFoldDB" id="A0A914WDC3"/>
<dbReference type="Proteomes" id="UP000887566">
    <property type="component" value="Unplaced"/>
</dbReference>
<name>A0A914WDC3_9BILA</name>
<evidence type="ECO:0000313" key="1">
    <source>
        <dbReference type="Proteomes" id="UP000887566"/>
    </source>
</evidence>
<keyword evidence="1" id="KW-1185">Reference proteome</keyword>